<dbReference type="EMBL" id="FOUA01000010">
    <property type="protein sequence ID" value="SFM38434.1"/>
    <property type="molecule type" value="Genomic_DNA"/>
</dbReference>
<dbReference type="Proteomes" id="UP000186904">
    <property type="component" value="Unassembled WGS sequence"/>
</dbReference>
<reference evidence="4 7" key="2">
    <citation type="submission" date="2019-04" db="EMBL/GenBank/DDBJ databases">
        <title>Crypto-aerobic microbial life in anoxic (sulfidic) marine sediments.</title>
        <authorList>
            <person name="Bhattacharya S."/>
            <person name="Roy C."/>
            <person name="Mondal N."/>
            <person name="Sarkar J."/>
            <person name="Mandal S."/>
            <person name="Rameez M.J."/>
            <person name="Ghosh W."/>
        </authorList>
    </citation>
    <scope>NUCLEOTIDE SEQUENCE [LARGE SCALE GENOMIC DNA]</scope>
    <source>
        <strain evidence="4 7">SBBB</strain>
    </source>
</reference>
<evidence type="ECO:0000313" key="7">
    <source>
        <dbReference type="Proteomes" id="UP000305198"/>
    </source>
</evidence>
<accession>A0A1I4QEI5</accession>
<evidence type="ECO:0000256" key="1">
    <source>
        <dbReference type="SAM" id="SignalP"/>
    </source>
</evidence>
<feature type="signal peptide" evidence="1">
    <location>
        <begin position="1"/>
        <end position="22"/>
    </location>
</feature>
<evidence type="ECO:0000313" key="6">
    <source>
        <dbReference type="Proteomes" id="UP000186904"/>
    </source>
</evidence>
<dbReference type="STRING" id="653930.SAMN05216589_0037"/>
<keyword evidence="1" id="KW-0732">Signal</keyword>
<feature type="chain" id="PRO_5010473160" description="Copper chaperone PCu(A)C" evidence="1">
    <location>
        <begin position="23"/>
        <end position="163"/>
    </location>
</feature>
<dbReference type="OrthoDB" id="7011130at2"/>
<evidence type="ECO:0008006" key="8">
    <source>
        <dbReference type="Google" id="ProtNLM"/>
    </source>
</evidence>
<gene>
    <name evidence="4" type="ORF">FA869_16795</name>
    <name evidence="3" type="ORF">SAMN04487855_0036</name>
    <name evidence="2" type="ORF">SAMN05216589_0037</name>
</gene>
<organism evidence="3 5">
    <name type="scientific">Halopseudomonas bauzanensis</name>
    <dbReference type="NCBI Taxonomy" id="653930"/>
    <lineage>
        <taxon>Bacteria</taxon>
        <taxon>Pseudomonadati</taxon>
        <taxon>Pseudomonadota</taxon>
        <taxon>Gammaproteobacteria</taxon>
        <taxon>Pseudomonadales</taxon>
        <taxon>Pseudomonadaceae</taxon>
        <taxon>Halopseudomonas</taxon>
    </lineage>
</organism>
<dbReference type="RefSeq" id="WP_036992939.1">
    <property type="nucleotide sequence ID" value="NZ_FOGN01000010.1"/>
</dbReference>
<sequence length="163" mass="17809">MKIGTKVLTSILLGTLASVVAAASSPLPHEDFMPPDRYAARQDRPEQMLLEVDNYRLTIASESRQAGTGRTQESSLWLFIAGRSLLRGSQLDSVRVGFIDGPGSLPPARHEAATQTLTMYYPLSYLDTVRGLLEGPGPHFVQVRFYGNGTVWADIHAGPITVR</sequence>
<dbReference type="EMBL" id="FOGN01000010">
    <property type="protein sequence ID" value="SES36593.1"/>
    <property type="molecule type" value="Genomic_DNA"/>
</dbReference>
<evidence type="ECO:0000313" key="3">
    <source>
        <dbReference type="EMBL" id="SFM38434.1"/>
    </source>
</evidence>
<dbReference type="Proteomes" id="UP000186599">
    <property type="component" value="Unassembled WGS sequence"/>
</dbReference>
<evidence type="ECO:0000313" key="4">
    <source>
        <dbReference type="EMBL" id="TKA89384.1"/>
    </source>
</evidence>
<dbReference type="EMBL" id="SWAV01000009">
    <property type="protein sequence ID" value="TKA89384.1"/>
    <property type="molecule type" value="Genomic_DNA"/>
</dbReference>
<reference evidence="5 6" key="1">
    <citation type="submission" date="2016-10" db="EMBL/GenBank/DDBJ databases">
        <authorList>
            <person name="de Groot N.N."/>
        </authorList>
    </citation>
    <scope>NUCLEOTIDE SEQUENCE [LARGE SCALE GENOMIC DNA]</scope>
    <source>
        <strain evidence="3 5">CGMCC 1.9095</strain>
        <strain evidence="2 6">DSM 22558</strain>
    </source>
</reference>
<keyword evidence="5" id="KW-1185">Reference proteome</keyword>
<proteinExistence type="predicted"/>
<dbReference type="AlphaFoldDB" id="A0A1I4QEI5"/>
<evidence type="ECO:0000313" key="2">
    <source>
        <dbReference type="EMBL" id="SES36593.1"/>
    </source>
</evidence>
<evidence type="ECO:0000313" key="5">
    <source>
        <dbReference type="Proteomes" id="UP000186599"/>
    </source>
</evidence>
<dbReference type="Proteomes" id="UP000305198">
    <property type="component" value="Unassembled WGS sequence"/>
</dbReference>
<name>A0A1I4QEI5_9GAMM</name>
<protein>
    <recommendedName>
        <fullName evidence="8">Copper chaperone PCu(A)C</fullName>
    </recommendedName>
</protein>